<protein>
    <recommendedName>
        <fullName evidence="4">Reverse transcriptase domain-containing protein</fullName>
    </recommendedName>
</protein>
<name>Q9FW29_ORYSJ</name>
<organism evidence="2 3">
    <name type="scientific">Oryza sativa subsp. japonica</name>
    <name type="common">Rice</name>
    <dbReference type="NCBI Taxonomy" id="39947"/>
    <lineage>
        <taxon>Eukaryota</taxon>
        <taxon>Viridiplantae</taxon>
        <taxon>Streptophyta</taxon>
        <taxon>Embryophyta</taxon>
        <taxon>Tracheophyta</taxon>
        <taxon>Spermatophyta</taxon>
        <taxon>Magnoliopsida</taxon>
        <taxon>Liliopsida</taxon>
        <taxon>Poales</taxon>
        <taxon>Poaceae</taxon>
        <taxon>BOP clade</taxon>
        <taxon>Oryzoideae</taxon>
        <taxon>Oryzeae</taxon>
        <taxon>Oryzinae</taxon>
        <taxon>Oryza</taxon>
        <taxon>Oryza sativa</taxon>
    </lineage>
</organism>
<feature type="compositionally biased region" description="Polar residues" evidence="1">
    <location>
        <begin position="241"/>
        <end position="252"/>
    </location>
</feature>
<feature type="region of interest" description="Disordered" evidence="1">
    <location>
        <begin position="237"/>
        <end position="259"/>
    </location>
</feature>
<dbReference type="Proteomes" id="UP000000763">
    <property type="component" value="Chromosome 5"/>
</dbReference>
<accession>Q9FW29</accession>
<reference evidence="3" key="1">
    <citation type="journal article" date="2005" name="Nature">
        <title>The map-based sequence of the rice genome.</title>
        <authorList>
            <consortium name="International rice genome sequencing project (IRGSP)"/>
            <person name="Matsumoto T."/>
            <person name="Wu J."/>
            <person name="Kanamori H."/>
            <person name="Katayose Y."/>
            <person name="Fujisawa M."/>
            <person name="Namiki N."/>
            <person name="Mizuno H."/>
            <person name="Yamamoto K."/>
            <person name="Antonio B.A."/>
            <person name="Baba T."/>
            <person name="Sakata K."/>
            <person name="Nagamura Y."/>
            <person name="Aoki H."/>
            <person name="Arikawa K."/>
            <person name="Arita K."/>
            <person name="Bito T."/>
            <person name="Chiden Y."/>
            <person name="Fujitsuka N."/>
            <person name="Fukunaka R."/>
            <person name="Hamada M."/>
            <person name="Harada C."/>
            <person name="Hayashi A."/>
            <person name="Hijishita S."/>
            <person name="Honda M."/>
            <person name="Hosokawa S."/>
            <person name="Ichikawa Y."/>
            <person name="Idonuma A."/>
            <person name="Iijima M."/>
            <person name="Ikeda M."/>
            <person name="Ikeno M."/>
            <person name="Ito K."/>
            <person name="Ito S."/>
            <person name="Ito T."/>
            <person name="Ito Y."/>
            <person name="Ito Y."/>
            <person name="Iwabuchi A."/>
            <person name="Kamiya K."/>
            <person name="Karasawa W."/>
            <person name="Kurita K."/>
            <person name="Katagiri S."/>
            <person name="Kikuta A."/>
            <person name="Kobayashi H."/>
            <person name="Kobayashi N."/>
            <person name="Machita K."/>
            <person name="Maehara T."/>
            <person name="Masukawa M."/>
            <person name="Mizubayashi T."/>
            <person name="Mukai Y."/>
            <person name="Nagasaki H."/>
            <person name="Nagata Y."/>
            <person name="Naito S."/>
            <person name="Nakashima M."/>
            <person name="Nakama Y."/>
            <person name="Nakamichi Y."/>
            <person name="Nakamura M."/>
            <person name="Meguro A."/>
            <person name="Negishi M."/>
            <person name="Ohta I."/>
            <person name="Ohta T."/>
            <person name="Okamoto M."/>
            <person name="Ono N."/>
            <person name="Saji S."/>
            <person name="Sakaguchi M."/>
            <person name="Sakai K."/>
            <person name="Shibata M."/>
            <person name="Shimokawa T."/>
            <person name="Song J."/>
            <person name="Takazaki Y."/>
            <person name="Terasawa K."/>
            <person name="Tsugane M."/>
            <person name="Tsuji K."/>
            <person name="Ueda S."/>
            <person name="Waki K."/>
            <person name="Yamagata H."/>
            <person name="Yamamoto M."/>
            <person name="Yamamoto S."/>
            <person name="Yamane H."/>
            <person name="Yoshiki S."/>
            <person name="Yoshihara R."/>
            <person name="Yukawa K."/>
            <person name="Zhong H."/>
            <person name="Yano M."/>
            <person name="Yuan Q."/>
            <person name="Ouyang S."/>
            <person name="Liu J."/>
            <person name="Jones K.M."/>
            <person name="Gansberger K."/>
            <person name="Moffat K."/>
            <person name="Hill J."/>
            <person name="Bera J."/>
            <person name="Fadrosh D."/>
            <person name="Jin S."/>
            <person name="Johri S."/>
            <person name="Kim M."/>
            <person name="Overton L."/>
            <person name="Reardon M."/>
            <person name="Tsitrin T."/>
            <person name="Vuong H."/>
            <person name="Weaver B."/>
            <person name="Ciecko A."/>
            <person name="Tallon L."/>
            <person name="Jackson J."/>
            <person name="Pai G."/>
            <person name="Aken S.V."/>
            <person name="Utterback T."/>
            <person name="Reidmuller S."/>
            <person name="Feldblyum T."/>
            <person name="Hsiao J."/>
            <person name="Zismann V."/>
            <person name="Iobst S."/>
            <person name="de Vazeille A.R."/>
            <person name="Buell C.R."/>
            <person name="Ying K."/>
            <person name="Li Y."/>
            <person name="Lu T."/>
            <person name="Huang Y."/>
            <person name="Zhao Q."/>
            <person name="Feng Q."/>
            <person name="Zhang L."/>
            <person name="Zhu J."/>
            <person name="Weng Q."/>
            <person name="Mu J."/>
            <person name="Lu Y."/>
            <person name="Fan D."/>
            <person name="Liu Y."/>
            <person name="Guan J."/>
            <person name="Zhang Y."/>
            <person name="Yu S."/>
            <person name="Liu X."/>
            <person name="Zhang Y."/>
            <person name="Hong G."/>
            <person name="Han B."/>
            <person name="Choisne N."/>
            <person name="Demange N."/>
            <person name="Orjeda G."/>
            <person name="Samain S."/>
            <person name="Cattolico L."/>
            <person name="Pelletier E."/>
            <person name="Couloux A."/>
            <person name="Segurens B."/>
            <person name="Wincker P."/>
            <person name="D'Hont A."/>
            <person name="Scarpelli C."/>
            <person name="Weissenbach J."/>
            <person name="Salanoubat M."/>
            <person name="Quetier F."/>
            <person name="Yu Y."/>
            <person name="Kim H.R."/>
            <person name="Rambo T."/>
            <person name="Currie J."/>
            <person name="Collura K."/>
            <person name="Luo M."/>
            <person name="Yang T."/>
            <person name="Ammiraju J.S.S."/>
            <person name="Engler F."/>
            <person name="Soderlund C."/>
            <person name="Wing R.A."/>
            <person name="Palmer L.E."/>
            <person name="de la Bastide M."/>
            <person name="Spiegel L."/>
            <person name="Nascimento L."/>
            <person name="Zutavern T."/>
            <person name="O'Shaughnessy A."/>
            <person name="Dike S."/>
            <person name="Dedhia N."/>
            <person name="Preston R."/>
            <person name="Balija V."/>
            <person name="McCombie W.R."/>
            <person name="Chow T."/>
            <person name="Chen H."/>
            <person name="Chung M."/>
            <person name="Chen C."/>
            <person name="Shaw J."/>
            <person name="Wu H."/>
            <person name="Hsiao K."/>
            <person name="Chao Y."/>
            <person name="Chu M."/>
            <person name="Cheng C."/>
            <person name="Hour A."/>
            <person name="Lee P."/>
            <person name="Lin S."/>
            <person name="Lin Y."/>
            <person name="Liou J."/>
            <person name="Liu S."/>
            <person name="Hsing Y."/>
            <person name="Raghuvanshi S."/>
            <person name="Mohanty A."/>
            <person name="Bharti A.K."/>
            <person name="Gaur A."/>
            <person name="Gupta V."/>
            <person name="Kumar D."/>
            <person name="Ravi V."/>
            <person name="Vij S."/>
            <person name="Kapur A."/>
            <person name="Khurana P."/>
            <person name="Khurana P."/>
            <person name="Khurana J.P."/>
            <person name="Tyagi A.K."/>
            <person name="Gaikwad K."/>
            <person name="Singh A."/>
            <person name="Dalal V."/>
            <person name="Srivastava S."/>
            <person name="Dixit A."/>
            <person name="Pal A.K."/>
            <person name="Ghazi I.A."/>
            <person name="Yadav M."/>
            <person name="Pandit A."/>
            <person name="Bhargava A."/>
            <person name="Sureshbabu K."/>
            <person name="Batra K."/>
            <person name="Sharma T.R."/>
            <person name="Mohapatra T."/>
            <person name="Singh N.K."/>
            <person name="Messing J."/>
            <person name="Nelson A.B."/>
            <person name="Fuks G."/>
            <person name="Kavchok S."/>
            <person name="Keizer G."/>
            <person name="Linton E."/>
            <person name="Llaca V."/>
            <person name="Song R."/>
            <person name="Tanyolac B."/>
            <person name="Young S."/>
            <person name="Ho-Il K."/>
            <person name="Hahn J.H."/>
            <person name="Sangsakoo G."/>
            <person name="Vanavichit A."/>
            <person name="de Mattos Luiz.A.T."/>
            <person name="Zimmer P.D."/>
            <person name="Malone G."/>
            <person name="Dellagostin O."/>
            <person name="de Oliveira A.C."/>
            <person name="Bevan M."/>
            <person name="Bancroft I."/>
            <person name="Minx P."/>
            <person name="Cordum H."/>
            <person name="Wilson R."/>
            <person name="Cheng Z."/>
            <person name="Jin W."/>
            <person name="Jiang J."/>
            <person name="Leong S.A."/>
            <person name="Iwama H."/>
            <person name="Gojobori T."/>
            <person name="Itoh T."/>
            <person name="Niimura Y."/>
            <person name="Fujii Y."/>
            <person name="Habara T."/>
            <person name="Sakai H."/>
            <person name="Sato Y."/>
            <person name="Wilson G."/>
            <person name="Kumar K."/>
            <person name="McCouch S."/>
            <person name="Juretic N."/>
            <person name="Hoen D."/>
            <person name="Wright S."/>
            <person name="Bruskiewich R."/>
            <person name="Bureau T."/>
            <person name="Miyao A."/>
            <person name="Hirochika H."/>
            <person name="Nishikawa T."/>
            <person name="Kadowaki K."/>
            <person name="Sugiura M."/>
            <person name="Burr B."/>
            <person name="Sasaki T."/>
        </authorList>
    </citation>
    <scope>NUCLEOTIDE SEQUENCE [LARGE SCALE GENOMIC DNA]</scope>
    <source>
        <strain evidence="3">cv. Nipponbare</strain>
    </source>
</reference>
<dbReference type="EMBL" id="AC073405">
    <property type="protein sequence ID" value="AAG03099.1"/>
    <property type="molecule type" value="Genomic_DNA"/>
</dbReference>
<sequence>MIFHHFLHDFPFRFGFNSSDLISMIFPVFRVLRSIFWKRERNDRWIKSPQLILDIEKHSAGFDGEDQLQHRMAIELGAISKLRCRTTQLRISMYADDAIIFINPTRGNVKAFVDILDCFVTNLQKSQVAAIRCDSIDLAAQPIYLLAALEITKESLEQLDKQRRRFLWASTGDIIGGKCKVNWTKTCLPTSQGGLGVLNLDKFMRTLRLRLLWNEWKDLTKPWVGGRRPGEQRWRRLAGQPWQSGSTASLQRGSGGSSW</sequence>
<evidence type="ECO:0000256" key="1">
    <source>
        <dbReference type="SAM" id="MobiDB-lite"/>
    </source>
</evidence>
<dbReference type="AlphaFoldDB" id="Q9FW29"/>
<evidence type="ECO:0008006" key="4">
    <source>
        <dbReference type="Google" id="ProtNLM"/>
    </source>
</evidence>
<evidence type="ECO:0000313" key="3">
    <source>
        <dbReference type="Proteomes" id="UP000000763"/>
    </source>
</evidence>
<proteinExistence type="predicted"/>
<gene>
    <name evidence="2" type="primary">P0036D10.13</name>
</gene>
<evidence type="ECO:0000313" key="2">
    <source>
        <dbReference type="EMBL" id="AAG03099.1"/>
    </source>
</evidence>
<reference evidence="3" key="2">
    <citation type="journal article" date="2008" name="Nucleic Acids Res.">
        <title>The rice annotation project database (RAP-DB): 2008 update.</title>
        <authorList>
            <consortium name="The rice annotation project (RAP)"/>
        </authorList>
    </citation>
    <scope>GENOME REANNOTATION</scope>
    <source>
        <strain evidence="3">cv. Nipponbare</strain>
    </source>
</reference>